<keyword evidence="1" id="KW-0472">Membrane</keyword>
<reference evidence="2 3" key="1">
    <citation type="submission" date="2017-01" db="EMBL/GenBank/DDBJ databases">
        <authorList>
            <person name="Erauso G."/>
        </authorList>
    </citation>
    <scope>NUCLEOTIDE SEQUENCE [LARGE SCALE GENOMIC DNA]</scope>
    <source>
        <strain evidence="2">MESINF1</strain>
    </source>
</reference>
<protein>
    <submittedName>
        <fullName evidence="2">Uncharacterized protein</fullName>
    </submittedName>
</protein>
<evidence type="ECO:0000313" key="3">
    <source>
        <dbReference type="Proteomes" id="UP000250796"/>
    </source>
</evidence>
<dbReference type="EMBL" id="LS974202">
    <property type="protein sequence ID" value="SSC13045.1"/>
    <property type="molecule type" value="Genomic_DNA"/>
</dbReference>
<evidence type="ECO:0000256" key="1">
    <source>
        <dbReference type="SAM" id="Phobius"/>
    </source>
</evidence>
<evidence type="ECO:0000313" key="2">
    <source>
        <dbReference type="EMBL" id="SSC13045.1"/>
    </source>
</evidence>
<feature type="transmembrane region" description="Helical" evidence="1">
    <location>
        <begin position="20"/>
        <end position="37"/>
    </location>
</feature>
<name>A0A7Z7LFB2_9BACT</name>
<dbReference type="KEGG" id="minf:MESINF_1601"/>
<keyword evidence="1" id="KW-0812">Transmembrane</keyword>
<keyword evidence="1" id="KW-1133">Transmembrane helix</keyword>
<organism evidence="2 3">
    <name type="scientific">Mesotoga infera</name>
    <dbReference type="NCBI Taxonomy" id="1236046"/>
    <lineage>
        <taxon>Bacteria</taxon>
        <taxon>Thermotogati</taxon>
        <taxon>Thermotogota</taxon>
        <taxon>Thermotogae</taxon>
        <taxon>Kosmotogales</taxon>
        <taxon>Kosmotogaceae</taxon>
        <taxon>Mesotoga</taxon>
    </lineage>
</organism>
<dbReference type="AlphaFoldDB" id="A0A7Z7LFB2"/>
<dbReference type="Proteomes" id="UP000250796">
    <property type="component" value="Chromosome MESINF"/>
</dbReference>
<sequence length="65" mass="7746">METNSKTNVNLLLKVLRPLFLEIFLVNIPEFSFFIGVDKKIRMKRNNGYYYRAAYRVTIPFQLSN</sequence>
<gene>
    <name evidence="2" type="ORF">MESINF_1601</name>
</gene>
<accession>A0A7Z7LFB2</accession>
<proteinExistence type="predicted"/>
<keyword evidence="3" id="KW-1185">Reference proteome</keyword>